<protein>
    <recommendedName>
        <fullName evidence="8">Beta-catenin-like protein 1</fullName>
    </recommendedName>
    <alternativeName>
        <fullName evidence="9">Nuclear-associated protein</fullName>
    </alternativeName>
</protein>
<organism evidence="11 12">
    <name type="scientific">Parascaris univalens</name>
    <name type="common">Nematode worm</name>
    <dbReference type="NCBI Taxonomy" id="6257"/>
    <lineage>
        <taxon>Eukaryota</taxon>
        <taxon>Metazoa</taxon>
        <taxon>Ecdysozoa</taxon>
        <taxon>Nematoda</taxon>
        <taxon>Chromadorea</taxon>
        <taxon>Rhabditida</taxon>
        <taxon>Spirurina</taxon>
        <taxon>Ascaridomorpha</taxon>
        <taxon>Ascaridoidea</taxon>
        <taxon>Ascarididae</taxon>
        <taxon>Parascaris</taxon>
    </lineage>
</organism>
<dbReference type="GO" id="GO:0005681">
    <property type="term" value="C:spliceosomal complex"/>
    <property type="evidence" value="ECO:0007669"/>
    <property type="project" value="TreeGrafter"/>
</dbReference>
<keyword evidence="11" id="KW-1185">Reference proteome</keyword>
<sequence length="547" mass="61814">KKKRAQMSSIDVTEILRASLEPLKKKPRINDIDGISTATANAADILAALEKDTSRAEIVDEIVVKRTVLQLEKRCLRNREMRIKYGDDPTRFMDSEVDLNFAIQEMHILATQPELYDILVDLNAASTLLQLLAHENSDIIAATVNLLQELSDVDTVNEGGEGAARLIDALISGQLIETLVQQSIEKLDDNIKDEADAIHNALSVVENVLDFRPAYAEQCVNQGLFTWLLRRATQRGPLDANKMFASELLALLLQSSDSAKKKLTDKIDGFDLLLRALATYKRHDPGSADEREHMENLFDAVCASLLYTPNRQKFLDGEGLQLMNLMLRERKQSRESALKVLNYATNGVEGKANCVKFVEILGLRTIFPLFMRTPSKMKRKDTTPDEHEEHVCSILASLLRSCGEDGRNRVLMKFSEHDYEKVDRAVELLLKYKERVDRFDARQASRSDSSKLSDEELELQYLDRLDAGLYTLQRIALILADVCANANPLCRARANRLLHMRTGSSRINKHLIPILEEYDINLAAEAEEERKRTRLLIARLSASDRNA</sequence>
<evidence type="ECO:0000256" key="9">
    <source>
        <dbReference type="ARBA" id="ARBA00083862"/>
    </source>
</evidence>
<dbReference type="AlphaFoldDB" id="A0A915ACF4"/>
<evidence type="ECO:0000256" key="8">
    <source>
        <dbReference type="ARBA" id="ARBA00070106"/>
    </source>
</evidence>
<comment type="subunit">
    <text evidence="7">Component of the PRP19-CDC5L splicing complex composed of a core complex comprising a homotetramer of PRPF19, CDC5L, PLRG1 and BCAS2, and at least three less stably associated proteins CTNNBL1, CWC15 and HSPA8. Interacts directly with CWC15 and CDC5L in the complex. Interacts with AICDA; the interaction is important for the antibody diversification activity of AICDA. Interacts with PRPF31 (via its NLS). Interacts (via its N-terminal NLS) with KPNA1 and KPNA2.</text>
</comment>
<dbReference type="PANTHER" id="PTHR14978">
    <property type="entry name" value="BETA-CATENIN-LIKE PROTEIN 1 NUCLEAR ASSOCIATED PROTEIN"/>
    <property type="match status" value="1"/>
</dbReference>
<dbReference type="FunFam" id="1.25.10.10:FF:001136">
    <property type="entry name" value="Beta-catenin-like protein 1"/>
    <property type="match status" value="1"/>
</dbReference>
<dbReference type="InterPro" id="IPR011989">
    <property type="entry name" value="ARM-like"/>
</dbReference>
<dbReference type="InterPro" id="IPR039678">
    <property type="entry name" value="CTNNBL1"/>
</dbReference>
<keyword evidence="4" id="KW-0175">Coiled coil</keyword>
<dbReference type="SMART" id="SM01156">
    <property type="entry name" value="DUF1716"/>
    <property type="match status" value="1"/>
</dbReference>
<dbReference type="Proteomes" id="UP000887569">
    <property type="component" value="Unplaced"/>
</dbReference>
<dbReference type="Pfam" id="PF08216">
    <property type="entry name" value="CTNNBL"/>
    <property type="match status" value="1"/>
</dbReference>
<evidence type="ECO:0000313" key="12">
    <source>
        <dbReference type="WBParaSite" id="PgR005X_g031_t01"/>
    </source>
</evidence>
<evidence type="ECO:0000256" key="1">
    <source>
        <dbReference type="ARBA" id="ARBA00004123"/>
    </source>
</evidence>
<dbReference type="InterPro" id="IPR013180">
    <property type="entry name" value="CTNNBL1_N"/>
</dbReference>
<evidence type="ECO:0000256" key="2">
    <source>
        <dbReference type="ARBA" id="ARBA00022553"/>
    </source>
</evidence>
<keyword evidence="2" id="KW-0597">Phosphoprotein</keyword>
<dbReference type="WBParaSite" id="PgR005X_g031_t01">
    <property type="protein sequence ID" value="PgR005X_g031_t01"/>
    <property type="gene ID" value="PgR005X_g031"/>
</dbReference>
<comment type="function">
    <text evidence="6">Component of the PRP19-CDC5L complex that forms an integral part of the spliceosome and is required for activating pre-mRNA splicing. Participates in AID/AICDA-mediated somatic hypermutation (SHM) and class-switch recombination (CSR), 2 processes resulting in the production of high-affinity, mutated isotype-switched antibodies.</text>
</comment>
<evidence type="ECO:0000259" key="10">
    <source>
        <dbReference type="SMART" id="SM01156"/>
    </source>
</evidence>
<keyword evidence="5" id="KW-0539">Nucleus</keyword>
<dbReference type="SUPFAM" id="SSF48371">
    <property type="entry name" value="ARM repeat"/>
    <property type="match status" value="1"/>
</dbReference>
<accession>A0A915ACF4</accession>
<evidence type="ECO:0000256" key="4">
    <source>
        <dbReference type="ARBA" id="ARBA00023054"/>
    </source>
</evidence>
<dbReference type="PANTHER" id="PTHR14978:SF0">
    <property type="entry name" value="BETA-CATENIN-LIKE PROTEIN 1"/>
    <property type="match status" value="1"/>
</dbReference>
<keyword evidence="3" id="KW-0677">Repeat</keyword>
<evidence type="ECO:0000256" key="5">
    <source>
        <dbReference type="ARBA" id="ARBA00023242"/>
    </source>
</evidence>
<proteinExistence type="predicted"/>
<evidence type="ECO:0000256" key="7">
    <source>
        <dbReference type="ARBA" id="ARBA00061776"/>
    </source>
</evidence>
<reference evidence="12" key="1">
    <citation type="submission" date="2022-11" db="UniProtKB">
        <authorList>
            <consortium name="WormBaseParasite"/>
        </authorList>
    </citation>
    <scope>IDENTIFICATION</scope>
</reference>
<dbReference type="Gene3D" id="1.25.10.10">
    <property type="entry name" value="Leucine-rich Repeat Variant"/>
    <property type="match status" value="1"/>
</dbReference>
<feature type="domain" description="Beta-catenin-like protein 1 N-terminal" evidence="10">
    <location>
        <begin position="38"/>
        <end position="144"/>
    </location>
</feature>
<evidence type="ECO:0000313" key="11">
    <source>
        <dbReference type="Proteomes" id="UP000887569"/>
    </source>
</evidence>
<name>A0A915ACF4_PARUN</name>
<comment type="subcellular location">
    <subcellularLocation>
        <location evidence="1">Nucleus</location>
    </subcellularLocation>
</comment>
<evidence type="ECO:0000256" key="3">
    <source>
        <dbReference type="ARBA" id="ARBA00022737"/>
    </source>
</evidence>
<dbReference type="InterPro" id="IPR016024">
    <property type="entry name" value="ARM-type_fold"/>
</dbReference>
<evidence type="ECO:0000256" key="6">
    <source>
        <dbReference type="ARBA" id="ARBA00058456"/>
    </source>
</evidence>
<dbReference type="GO" id="GO:0010467">
    <property type="term" value="P:gene expression"/>
    <property type="evidence" value="ECO:0007669"/>
    <property type="project" value="UniProtKB-ARBA"/>
</dbReference>